<dbReference type="AlphaFoldDB" id="B6XAC5"/>
<reference evidence="1 2" key="1">
    <citation type="submission" date="2008-10" db="EMBL/GenBank/DDBJ databases">
        <title>Draft genome sequence of Providencia alcalifaciens (DSM 30120).</title>
        <authorList>
            <person name="Sudarsanam P."/>
            <person name="Ley R."/>
            <person name="Guruge J."/>
            <person name="Turnbaugh P.J."/>
            <person name="Mahowald M."/>
            <person name="Liep D."/>
            <person name="Gordon J."/>
        </authorList>
    </citation>
    <scope>NUCLEOTIDE SEQUENCE [LARGE SCALE GENOMIC DNA]</scope>
    <source>
        <strain evidence="1 2">DSM 30120</strain>
    </source>
</reference>
<evidence type="ECO:0000313" key="2">
    <source>
        <dbReference type="Proteomes" id="UP000003729"/>
    </source>
</evidence>
<organism evidence="1 2">
    <name type="scientific">Providencia alcalifaciens DSM 30120</name>
    <dbReference type="NCBI Taxonomy" id="520999"/>
    <lineage>
        <taxon>Bacteria</taxon>
        <taxon>Pseudomonadati</taxon>
        <taxon>Pseudomonadota</taxon>
        <taxon>Gammaproteobacteria</taxon>
        <taxon>Enterobacterales</taxon>
        <taxon>Morganellaceae</taxon>
        <taxon>Providencia</taxon>
    </lineage>
</organism>
<proteinExistence type="predicted"/>
<accession>B6XAC5</accession>
<comment type="caution">
    <text evidence="1">The sequence shown here is derived from an EMBL/GenBank/DDBJ whole genome shotgun (WGS) entry which is preliminary data.</text>
</comment>
<evidence type="ECO:0000313" key="1">
    <source>
        <dbReference type="EMBL" id="EEB47678.1"/>
    </source>
</evidence>
<dbReference type="Proteomes" id="UP000003729">
    <property type="component" value="Unassembled WGS sequence"/>
</dbReference>
<sequence length="39" mass="4574">MLIYLKAKVIKHSSPYDIEIKTLKVTLKTLILELNILLY</sequence>
<name>B6XAC5_9GAMM</name>
<gene>
    <name evidence="1" type="ORF">PROVALCAL_00273</name>
</gene>
<protein>
    <submittedName>
        <fullName evidence="1">Uncharacterized protein</fullName>
    </submittedName>
</protein>
<reference evidence="1 2" key="2">
    <citation type="submission" date="2008-10" db="EMBL/GenBank/DDBJ databases">
        <authorList>
            <person name="Fulton L."/>
            <person name="Clifton S."/>
            <person name="Fulton B."/>
            <person name="Xu J."/>
            <person name="Minx P."/>
            <person name="Pepin K.H."/>
            <person name="Johnson M."/>
            <person name="Bhonagiri V."/>
            <person name="Nash W.E."/>
            <person name="Mardis E.R."/>
            <person name="Wilson R.K."/>
        </authorList>
    </citation>
    <scope>NUCLEOTIDE SEQUENCE [LARGE SCALE GENOMIC DNA]</scope>
    <source>
        <strain evidence="1 2">DSM 30120</strain>
    </source>
</reference>
<dbReference type="EMBL" id="ABXW01000004">
    <property type="protein sequence ID" value="EEB47678.1"/>
    <property type="molecule type" value="Genomic_DNA"/>
</dbReference>